<dbReference type="RefSeq" id="WP_327094287.1">
    <property type="nucleotide sequence ID" value="NZ_CP109149.1"/>
</dbReference>
<organism evidence="1 2">
    <name type="scientific">Nocardia vinacea</name>
    <dbReference type="NCBI Taxonomy" id="96468"/>
    <lineage>
        <taxon>Bacteria</taxon>
        <taxon>Bacillati</taxon>
        <taxon>Actinomycetota</taxon>
        <taxon>Actinomycetes</taxon>
        <taxon>Mycobacteriales</taxon>
        <taxon>Nocardiaceae</taxon>
        <taxon>Nocardia</taxon>
    </lineage>
</organism>
<reference evidence="1" key="1">
    <citation type="submission" date="2022-10" db="EMBL/GenBank/DDBJ databases">
        <title>The complete genomes of actinobacterial strains from the NBC collection.</title>
        <authorList>
            <person name="Joergensen T.S."/>
            <person name="Alvarez Arevalo M."/>
            <person name="Sterndorff E.B."/>
            <person name="Faurdal D."/>
            <person name="Vuksanovic O."/>
            <person name="Mourched A.-S."/>
            <person name="Charusanti P."/>
            <person name="Shaw S."/>
            <person name="Blin K."/>
            <person name="Weber T."/>
        </authorList>
    </citation>
    <scope>NUCLEOTIDE SEQUENCE</scope>
    <source>
        <strain evidence="1">NBC_01482</strain>
    </source>
</reference>
<name>A0ABZ1Z1U0_9NOCA</name>
<evidence type="ECO:0000313" key="1">
    <source>
        <dbReference type="EMBL" id="WUV49517.1"/>
    </source>
</evidence>
<dbReference type="EMBL" id="CP109441">
    <property type="protein sequence ID" value="WUV49517.1"/>
    <property type="molecule type" value="Genomic_DNA"/>
</dbReference>
<protein>
    <submittedName>
        <fullName evidence="1">Uncharacterized protein</fullName>
    </submittedName>
</protein>
<keyword evidence="2" id="KW-1185">Reference proteome</keyword>
<sequence>MTALATLLVIAAFAYLVHRFAPRRPSEVFRLERFHAPGPLTDWSPSYYENQRQYADLAAIYGRNDVPDPDASALAHPERAVQHRISNPSCGAVKPTIVGIQASF</sequence>
<evidence type="ECO:0000313" key="2">
    <source>
        <dbReference type="Proteomes" id="UP001432062"/>
    </source>
</evidence>
<gene>
    <name evidence="1" type="ORF">OG563_15680</name>
</gene>
<dbReference type="Proteomes" id="UP001432062">
    <property type="component" value="Chromosome"/>
</dbReference>
<proteinExistence type="predicted"/>
<accession>A0ABZ1Z1U0</accession>